<gene>
    <name evidence="8" type="ORF">SAMN04488542_10547</name>
</gene>
<keyword evidence="9" id="KW-1185">Reference proteome</keyword>
<evidence type="ECO:0000256" key="3">
    <source>
        <dbReference type="ARBA" id="ARBA00023125"/>
    </source>
</evidence>
<dbReference type="STRING" id="670482.SAMN04488542_10547"/>
<keyword evidence="2" id="KW-0229">DNA integration</keyword>
<feature type="domain" description="Core-binding (CB)" evidence="7">
    <location>
        <begin position="62"/>
        <end position="145"/>
    </location>
</feature>
<dbReference type="GO" id="GO:0003677">
    <property type="term" value="F:DNA binding"/>
    <property type="evidence" value="ECO:0007669"/>
    <property type="project" value="UniProtKB-UniRule"/>
</dbReference>
<evidence type="ECO:0000256" key="5">
    <source>
        <dbReference type="PROSITE-ProRule" id="PRU01248"/>
    </source>
</evidence>
<evidence type="ECO:0000313" key="9">
    <source>
        <dbReference type="Proteomes" id="UP000198972"/>
    </source>
</evidence>
<name>A0A1G7HV86_9BACL</name>
<dbReference type="Proteomes" id="UP000198972">
    <property type="component" value="Unassembled WGS sequence"/>
</dbReference>
<dbReference type="RefSeq" id="WP_091227683.1">
    <property type="nucleotide sequence ID" value="NZ_FNBG01000005.1"/>
</dbReference>
<evidence type="ECO:0000259" key="7">
    <source>
        <dbReference type="PROSITE" id="PS51900"/>
    </source>
</evidence>
<dbReference type="InterPro" id="IPR002104">
    <property type="entry name" value="Integrase_catalytic"/>
</dbReference>
<dbReference type="Gene3D" id="1.10.443.10">
    <property type="entry name" value="Intergrase catalytic core"/>
    <property type="match status" value="1"/>
</dbReference>
<dbReference type="EMBL" id="FNBG01000005">
    <property type="protein sequence ID" value="SDF04285.1"/>
    <property type="molecule type" value="Genomic_DNA"/>
</dbReference>
<evidence type="ECO:0000256" key="2">
    <source>
        <dbReference type="ARBA" id="ARBA00022908"/>
    </source>
</evidence>
<dbReference type="AlphaFoldDB" id="A0A1G7HV86"/>
<reference evidence="8 9" key="1">
    <citation type="submission" date="2016-10" db="EMBL/GenBank/DDBJ databases">
        <authorList>
            <person name="de Groot N.N."/>
        </authorList>
    </citation>
    <scope>NUCLEOTIDE SEQUENCE [LARGE SCALE GENOMIC DNA]</scope>
    <source>
        <strain evidence="8 9">DSM 28129</strain>
    </source>
</reference>
<dbReference type="InterPro" id="IPR050090">
    <property type="entry name" value="Tyrosine_recombinase_XerCD"/>
</dbReference>
<dbReference type="SUPFAM" id="SSF56349">
    <property type="entry name" value="DNA breaking-rejoining enzymes"/>
    <property type="match status" value="1"/>
</dbReference>
<dbReference type="InterPro" id="IPR010998">
    <property type="entry name" value="Integrase_recombinase_N"/>
</dbReference>
<keyword evidence="4" id="KW-0233">DNA recombination</keyword>
<dbReference type="InterPro" id="IPR011010">
    <property type="entry name" value="DNA_brk_join_enz"/>
</dbReference>
<dbReference type="Pfam" id="PF14657">
    <property type="entry name" value="Arm-DNA-bind_4"/>
    <property type="match status" value="1"/>
</dbReference>
<dbReference type="PROSITE" id="PS51898">
    <property type="entry name" value="TYR_RECOMBINASE"/>
    <property type="match status" value="1"/>
</dbReference>
<evidence type="ECO:0000313" key="8">
    <source>
        <dbReference type="EMBL" id="SDF04285.1"/>
    </source>
</evidence>
<dbReference type="PANTHER" id="PTHR30349">
    <property type="entry name" value="PHAGE INTEGRASE-RELATED"/>
    <property type="match status" value="1"/>
</dbReference>
<evidence type="ECO:0000256" key="4">
    <source>
        <dbReference type="ARBA" id="ARBA00023172"/>
    </source>
</evidence>
<dbReference type="Pfam" id="PF00589">
    <property type="entry name" value="Phage_integrase"/>
    <property type="match status" value="1"/>
</dbReference>
<dbReference type="Pfam" id="PF14659">
    <property type="entry name" value="Phage_int_SAM_3"/>
    <property type="match status" value="1"/>
</dbReference>
<dbReference type="GO" id="GO:0006310">
    <property type="term" value="P:DNA recombination"/>
    <property type="evidence" value="ECO:0007669"/>
    <property type="project" value="UniProtKB-KW"/>
</dbReference>
<dbReference type="OrthoDB" id="9803188at2"/>
<accession>A0A1G7HV86</accession>
<organism evidence="8 9">
    <name type="scientific">Fontibacillus panacisegetis</name>
    <dbReference type="NCBI Taxonomy" id="670482"/>
    <lineage>
        <taxon>Bacteria</taxon>
        <taxon>Bacillati</taxon>
        <taxon>Bacillota</taxon>
        <taxon>Bacilli</taxon>
        <taxon>Bacillales</taxon>
        <taxon>Paenibacillaceae</taxon>
        <taxon>Fontibacillus</taxon>
    </lineage>
</organism>
<evidence type="ECO:0000256" key="1">
    <source>
        <dbReference type="ARBA" id="ARBA00008857"/>
    </source>
</evidence>
<proteinExistence type="inferred from homology"/>
<dbReference type="Gene3D" id="1.10.150.130">
    <property type="match status" value="1"/>
</dbReference>
<sequence length="398" mass="45927">MTVIKDKNVKKNAWYFVIEVGDGKNRKRIKRRGFRIRQDALDAERELLNELKKGLDLNASKTLYRDFMQDYLRDKKAKIKQQTLDTYTFLVNKHILPTLGDLQLGEIKPRHIQNLYNDILESGRLSGENLQKVHTLINESLKKAAGWDMIIKNPAAVVDRPKATPKEMMYWTDEESHLFLEAARGDNLFCAFLLAITTGMRQGEILGLRYQDIDFKNRTISVRQVLNHNGKSIEPGAKTASGVRAIGIDKVTSIELEKLSHRVKEEKMKNRDIYQDNGLLICTSLGTPLSPRNLNRSFYRIIEKVNVGLEQRRAIGEQIEPLKKIRFHDLRHTHVVMLLKMRENSKRIAERMGWSSIKMLDRYSHITPHMQQETADAFGEMFFSAPDGTKNIKNNALV</sequence>
<dbReference type="PROSITE" id="PS51900">
    <property type="entry name" value="CB"/>
    <property type="match status" value="1"/>
</dbReference>
<dbReference type="GO" id="GO:0015074">
    <property type="term" value="P:DNA integration"/>
    <property type="evidence" value="ECO:0007669"/>
    <property type="project" value="UniProtKB-KW"/>
</dbReference>
<comment type="similarity">
    <text evidence="1">Belongs to the 'phage' integrase family.</text>
</comment>
<dbReference type="InterPro" id="IPR028259">
    <property type="entry name" value="AP2-like_int_N"/>
</dbReference>
<dbReference type="InterPro" id="IPR004107">
    <property type="entry name" value="Integrase_SAM-like_N"/>
</dbReference>
<feature type="domain" description="Tyr recombinase" evidence="6">
    <location>
        <begin position="166"/>
        <end position="376"/>
    </location>
</feature>
<dbReference type="InterPro" id="IPR044068">
    <property type="entry name" value="CB"/>
</dbReference>
<dbReference type="CDD" id="cd01189">
    <property type="entry name" value="INT_ICEBs1_C_like"/>
    <property type="match status" value="1"/>
</dbReference>
<dbReference type="InterPro" id="IPR013762">
    <property type="entry name" value="Integrase-like_cat_sf"/>
</dbReference>
<protein>
    <submittedName>
        <fullName evidence="8">AP2-like DNA-binding integrase domain-containing protein</fullName>
    </submittedName>
</protein>
<evidence type="ECO:0000259" key="6">
    <source>
        <dbReference type="PROSITE" id="PS51898"/>
    </source>
</evidence>
<keyword evidence="3 5" id="KW-0238">DNA-binding</keyword>
<dbReference type="PANTHER" id="PTHR30349:SF64">
    <property type="entry name" value="PROPHAGE INTEGRASE INTD-RELATED"/>
    <property type="match status" value="1"/>
</dbReference>